<dbReference type="InterPro" id="IPR050765">
    <property type="entry name" value="Riboflavin_Biosynth_HTPR"/>
</dbReference>
<evidence type="ECO:0000256" key="10">
    <source>
        <dbReference type="ARBA" id="ARBA00022857"/>
    </source>
</evidence>
<dbReference type="Pfam" id="PF00383">
    <property type="entry name" value="dCMP_cyt_deam_1"/>
    <property type="match status" value="1"/>
</dbReference>
<dbReference type="GO" id="GO:0050661">
    <property type="term" value="F:NADP binding"/>
    <property type="evidence" value="ECO:0007669"/>
    <property type="project" value="InterPro"/>
</dbReference>
<dbReference type="InterPro" id="IPR002734">
    <property type="entry name" value="RibDG_C"/>
</dbReference>
<dbReference type="FunFam" id="3.40.140.10:FF:000025">
    <property type="entry name" value="Riboflavin biosynthesis protein RibD"/>
    <property type="match status" value="1"/>
</dbReference>
<dbReference type="NCBIfam" id="TIGR00326">
    <property type="entry name" value="eubact_ribD"/>
    <property type="match status" value="1"/>
</dbReference>
<keyword evidence="8 15" id="KW-0378">Hydrolase</keyword>
<protein>
    <recommendedName>
        <fullName evidence="15">Riboflavin biosynthesis protein RibD</fullName>
    </recommendedName>
    <domain>
        <recommendedName>
            <fullName evidence="15">Diaminohydroxyphosphoribosylaminopyrimidine deaminase</fullName>
            <shortName evidence="15">DRAP deaminase</shortName>
            <ecNumber evidence="15">3.5.4.26</ecNumber>
        </recommendedName>
        <alternativeName>
            <fullName evidence="15">Riboflavin-specific deaminase</fullName>
        </alternativeName>
    </domain>
    <domain>
        <recommendedName>
            <fullName evidence="15">5-amino-6-(5-phosphoribosylamino)uracil reductase</fullName>
            <ecNumber evidence="15">1.1.1.193</ecNumber>
        </recommendedName>
        <alternativeName>
            <fullName evidence="15">HTP reductase</fullName>
        </alternativeName>
    </domain>
</protein>
<evidence type="ECO:0000256" key="17">
    <source>
        <dbReference type="PIRSR" id="PIRSR006769-2"/>
    </source>
</evidence>
<feature type="binding site" evidence="18">
    <location>
        <position position="85"/>
    </location>
    <ligand>
        <name>Zn(2+)</name>
        <dbReference type="ChEBI" id="CHEBI:29105"/>
        <note>catalytic</note>
    </ligand>
</feature>
<dbReference type="Gene3D" id="3.40.430.10">
    <property type="entry name" value="Dihydrofolate Reductase, subunit A"/>
    <property type="match status" value="1"/>
</dbReference>
<dbReference type="InterPro" id="IPR016192">
    <property type="entry name" value="APOBEC/CMP_deaminase_Zn-bd"/>
</dbReference>
<keyword evidence="10 15" id="KW-0521">NADP</keyword>
<evidence type="ECO:0000259" key="19">
    <source>
        <dbReference type="PROSITE" id="PS51747"/>
    </source>
</evidence>
<evidence type="ECO:0000313" key="20">
    <source>
        <dbReference type="EMBL" id="TCS81367.1"/>
    </source>
</evidence>
<keyword evidence="9 15" id="KW-0862">Zinc</keyword>
<feature type="binding site" evidence="17">
    <location>
        <position position="223"/>
    </location>
    <ligand>
        <name>NADP(+)</name>
        <dbReference type="ChEBI" id="CHEBI:58349"/>
    </ligand>
</feature>
<evidence type="ECO:0000256" key="5">
    <source>
        <dbReference type="ARBA" id="ARBA00007417"/>
    </source>
</evidence>
<feature type="binding site" evidence="17">
    <location>
        <position position="205"/>
    </location>
    <ligand>
        <name>substrate</name>
    </ligand>
</feature>
<gene>
    <name evidence="20" type="ORF">EDC37_10267</name>
</gene>
<comment type="cofactor">
    <cofactor evidence="15 18">
        <name>Zn(2+)</name>
        <dbReference type="ChEBI" id="CHEBI:29105"/>
    </cofactor>
    <text evidence="15 18">Binds 1 zinc ion.</text>
</comment>
<dbReference type="PIRSF" id="PIRSF006769">
    <property type="entry name" value="RibD"/>
    <property type="match status" value="1"/>
</dbReference>
<dbReference type="SUPFAM" id="SSF53597">
    <property type="entry name" value="Dihydrofolate reductase-like"/>
    <property type="match status" value="1"/>
</dbReference>
<comment type="similarity">
    <text evidence="5 15">In the C-terminal section; belongs to the HTP reductase family.</text>
</comment>
<keyword evidence="21" id="KW-1185">Reference proteome</keyword>
<feature type="domain" description="CMP/dCMP-type deaminase" evidence="19">
    <location>
        <begin position="2"/>
        <end position="124"/>
    </location>
</feature>
<comment type="catalytic activity">
    <reaction evidence="13 15">
        <text>5-amino-6-(5-phospho-D-ribitylamino)uracil + NADP(+) = 5-amino-6-(5-phospho-D-ribosylamino)uracil + NADPH + H(+)</text>
        <dbReference type="Rhea" id="RHEA:17845"/>
        <dbReference type="ChEBI" id="CHEBI:15378"/>
        <dbReference type="ChEBI" id="CHEBI:57783"/>
        <dbReference type="ChEBI" id="CHEBI:58349"/>
        <dbReference type="ChEBI" id="CHEBI:58421"/>
        <dbReference type="ChEBI" id="CHEBI:58453"/>
        <dbReference type="EC" id="1.1.1.193"/>
    </reaction>
</comment>
<dbReference type="InterPro" id="IPR002125">
    <property type="entry name" value="CMP_dCMP_dom"/>
</dbReference>
<feature type="binding site" evidence="17">
    <location>
        <position position="169"/>
    </location>
    <ligand>
        <name>NADP(+)</name>
        <dbReference type="ChEBI" id="CHEBI:58349"/>
    </ligand>
</feature>
<dbReference type="GO" id="GO:0009231">
    <property type="term" value="P:riboflavin biosynthetic process"/>
    <property type="evidence" value="ECO:0007669"/>
    <property type="project" value="UniProtKB-UniPathway"/>
</dbReference>
<evidence type="ECO:0000256" key="9">
    <source>
        <dbReference type="ARBA" id="ARBA00022833"/>
    </source>
</evidence>
<dbReference type="EC" id="3.5.4.26" evidence="15"/>
<comment type="function">
    <text evidence="1 15">Converts 2,5-diamino-6-(ribosylamino)-4(3h)-pyrimidinone 5'-phosphate into 5-amino-6-(ribosylamino)-2,4(1h,3h)-pyrimidinedione 5'-phosphate.</text>
</comment>
<dbReference type="NCBIfam" id="TIGR00227">
    <property type="entry name" value="ribD_Cterm"/>
    <property type="match status" value="1"/>
</dbReference>
<feature type="binding site" evidence="18">
    <location>
        <position position="51"/>
    </location>
    <ligand>
        <name>Zn(2+)</name>
        <dbReference type="ChEBI" id="CHEBI:29105"/>
        <note>catalytic</note>
    </ligand>
</feature>
<keyword evidence="11 15" id="KW-0560">Oxidoreductase</keyword>
<evidence type="ECO:0000256" key="14">
    <source>
        <dbReference type="ARBA" id="ARBA00049886"/>
    </source>
</evidence>
<sequence length="365" mass="39175">MDDDERYMRMALELAKNAEGRTSPNPMVGAVIVKDGRVVGCGWHRKAGTPHAEVHALAAAGELAKGAVIYVSLEPCSHFGRTPPCCDALIKAGIKRAVIAMEDTNPKVSGRGIKRMRAAGIEVVTGILANEARKLNEVFFKWIEKKMPFVTIKSAMTLDGKTATCTGQSKWITSEQSRQYGHRLRDINDAIIVGVNTVIADNPSLTTRLGENGKNPLRVVVDSCGRIPLDSKLLNDGEAPVLLAVTVKAPKERLKALADKNVQLIETKADANGRVCLPELFMKLAQQDICSVLVEGGATLMGSIIKEKLADKAYFFIAPKLVGGEKAKSAVAGEGIGNLSDAAQLTEVFTDILDGGDILVKGYLR</sequence>
<dbReference type="EMBL" id="SMAA01000002">
    <property type="protein sequence ID" value="TCS81367.1"/>
    <property type="molecule type" value="Genomic_DNA"/>
</dbReference>
<feature type="binding site" evidence="17">
    <location>
        <begin position="297"/>
        <end position="303"/>
    </location>
    <ligand>
        <name>NADP(+)</name>
        <dbReference type="ChEBI" id="CHEBI:58349"/>
    </ligand>
</feature>
<evidence type="ECO:0000256" key="11">
    <source>
        <dbReference type="ARBA" id="ARBA00023002"/>
    </source>
</evidence>
<proteinExistence type="inferred from homology"/>
<feature type="binding site" evidence="17">
    <location>
        <position position="208"/>
    </location>
    <ligand>
        <name>substrate</name>
    </ligand>
</feature>
<evidence type="ECO:0000256" key="2">
    <source>
        <dbReference type="ARBA" id="ARBA00004882"/>
    </source>
</evidence>
<dbReference type="Gene3D" id="3.40.140.10">
    <property type="entry name" value="Cytidine Deaminase, domain 2"/>
    <property type="match status" value="1"/>
</dbReference>
<feature type="binding site" evidence="17">
    <location>
        <position position="197"/>
    </location>
    <ligand>
        <name>NADP(+)</name>
        <dbReference type="ChEBI" id="CHEBI:58349"/>
    </ligand>
</feature>
<dbReference type="Proteomes" id="UP000295188">
    <property type="component" value="Unassembled WGS sequence"/>
</dbReference>
<comment type="caution">
    <text evidence="20">The sequence shown here is derived from an EMBL/GenBank/DDBJ whole genome shotgun (WGS) entry which is preliminary data.</text>
</comment>
<evidence type="ECO:0000256" key="12">
    <source>
        <dbReference type="ARBA" id="ARBA00023268"/>
    </source>
</evidence>
<dbReference type="SUPFAM" id="SSF53927">
    <property type="entry name" value="Cytidine deaminase-like"/>
    <property type="match status" value="1"/>
</dbReference>
<dbReference type="InterPro" id="IPR011549">
    <property type="entry name" value="RibD_C"/>
</dbReference>
<dbReference type="InterPro" id="IPR016193">
    <property type="entry name" value="Cytidine_deaminase-like"/>
</dbReference>
<feature type="binding site" evidence="17">
    <location>
        <position position="201"/>
    </location>
    <ligand>
        <name>NADP(+)</name>
        <dbReference type="ChEBI" id="CHEBI:58349"/>
    </ligand>
</feature>
<evidence type="ECO:0000256" key="15">
    <source>
        <dbReference type="PIRNR" id="PIRNR006769"/>
    </source>
</evidence>
<evidence type="ECO:0000256" key="4">
    <source>
        <dbReference type="ARBA" id="ARBA00005259"/>
    </source>
</evidence>
<evidence type="ECO:0000256" key="1">
    <source>
        <dbReference type="ARBA" id="ARBA00002151"/>
    </source>
</evidence>
<feature type="binding site" evidence="18">
    <location>
        <position position="76"/>
    </location>
    <ligand>
        <name>Zn(2+)</name>
        <dbReference type="ChEBI" id="CHEBI:29105"/>
        <note>catalytic</note>
    </ligand>
</feature>
<dbReference type="InterPro" id="IPR024072">
    <property type="entry name" value="DHFR-like_dom_sf"/>
</dbReference>
<dbReference type="RefSeq" id="WP_132547198.1">
    <property type="nucleotide sequence ID" value="NZ_SMAA01000002.1"/>
</dbReference>
<dbReference type="PROSITE" id="PS00903">
    <property type="entry name" value="CYT_DCMP_DEAMINASES_1"/>
    <property type="match status" value="1"/>
</dbReference>
<dbReference type="PROSITE" id="PS51747">
    <property type="entry name" value="CYT_DCMP_DEAMINASES_2"/>
    <property type="match status" value="1"/>
</dbReference>
<keyword evidence="12" id="KW-0511">Multifunctional enzyme</keyword>
<dbReference type="GO" id="GO:0008835">
    <property type="term" value="F:diaminohydroxyphosphoribosylaminopyrimidine deaminase activity"/>
    <property type="evidence" value="ECO:0007669"/>
    <property type="project" value="UniProtKB-EC"/>
</dbReference>
<evidence type="ECO:0000313" key="21">
    <source>
        <dbReference type="Proteomes" id="UP000295188"/>
    </source>
</evidence>
<keyword evidence="7 15" id="KW-0479">Metal-binding</keyword>
<dbReference type="InterPro" id="IPR004794">
    <property type="entry name" value="Eubact_RibD"/>
</dbReference>
<dbReference type="PANTHER" id="PTHR38011:SF7">
    <property type="entry name" value="2,5-DIAMINO-6-RIBOSYLAMINO-4(3H)-PYRIMIDINONE 5'-PHOSPHATE REDUCTASE"/>
    <property type="match status" value="1"/>
</dbReference>
<dbReference type="PANTHER" id="PTHR38011">
    <property type="entry name" value="DIHYDROFOLATE REDUCTASE FAMILY PROTEIN (AFU_ORTHOLOGUE AFUA_8G06820)"/>
    <property type="match status" value="1"/>
</dbReference>
<organism evidence="20 21">
    <name type="scientific">Pectinatus cerevisiiphilus</name>
    <dbReference type="NCBI Taxonomy" id="86956"/>
    <lineage>
        <taxon>Bacteria</taxon>
        <taxon>Bacillati</taxon>
        <taxon>Bacillota</taxon>
        <taxon>Negativicutes</taxon>
        <taxon>Selenomonadales</taxon>
        <taxon>Selenomonadaceae</taxon>
        <taxon>Pectinatus</taxon>
    </lineage>
</organism>
<evidence type="ECO:0000256" key="6">
    <source>
        <dbReference type="ARBA" id="ARBA00022619"/>
    </source>
</evidence>
<evidence type="ECO:0000256" key="13">
    <source>
        <dbReference type="ARBA" id="ARBA00049861"/>
    </source>
</evidence>
<feature type="binding site" evidence="17">
    <location>
        <position position="295"/>
    </location>
    <ligand>
        <name>substrate</name>
    </ligand>
</feature>
<accession>A0A4R3KDT9</accession>
<comment type="catalytic activity">
    <reaction evidence="14 15">
        <text>2,5-diamino-6-hydroxy-4-(5-phosphoribosylamino)-pyrimidine + H2O + H(+) = 5-amino-6-(5-phospho-D-ribosylamino)uracil + NH4(+)</text>
        <dbReference type="Rhea" id="RHEA:21868"/>
        <dbReference type="ChEBI" id="CHEBI:15377"/>
        <dbReference type="ChEBI" id="CHEBI:15378"/>
        <dbReference type="ChEBI" id="CHEBI:28938"/>
        <dbReference type="ChEBI" id="CHEBI:58453"/>
        <dbReference type="ChEBI" id="CHEBI:58614"/>
        <dbReference type="EC" id="3.5.4.26"/>
    </reaction>
</comment>
<evidence type="ECO:0000256" key="16">
    <source>
        <dbReference type="PIRSR" id="PIRSR006769-1"/>
    </source>
</evidence>
<evidence type="ECO:0000256" key="8">
    <source>
        <dbReference type="ARBA" id="ARBA00022801"/>
    </source>
</evidence>
<evidence type="ECO:0000256" key="3">
    <source>
        <dbReference type="ARBA" id="ARBA00004910"/>
    </source>
</evidence>
<feature type="binding site" evidence="17">
    <location>
        <position position="171"/>
    </location>
    <ligand>
        <name>NADP(+)</name>
        <dbReference type="ChEBI" id="CHEBI:58349"/>
    </ligand>
</feature>
<dbReference type="CDD" id="cd01284">
    <property type="entry name" value="Riboflavin_deaminase-reductase"/>
    <property type="match status" value="1"/>
</dbReference>
<dbReference type="GO" id="GO:0008703">
    <property type="term" value="F:5-amino-6-(5-phosphoribosylamino)uracil reductase activity"/>
    <property type="evidence" value="ECO:0007669"/>
    <property type="project" value="UniProtKB-EC"/>
</dbReference>
<comment type="similarity">
    <text evidence="4 15">In the N-terminal section; belongs to the cytidine and deoxycytidylate deaminase family.</text>
</comment>
<feature type="binding site" evidence="17">
    <location>
        <position position="185"/>
    </location>
    <ligand>
        <name>substrate</name>
    </ligand>
</feature>
<dbReference type="AlphaFoldDB" id="A0A4R3KDT9"/>
<evidence type="ECO:0000256" key="7">
    <source>
        <dbReference type="ARBA" id="ARBA00022723"/>
    </source>
</evidence>
<feature type="active site" description="Proton donor" evidence="16">
    <location>
        <position position="53"/>
    </location>
</feature>
<keyword evidence="6 15" id="KW-0686">Riboflavin biosynthesis</keyword>
<dbReference type="OrthoDB" id="9800865at2"/>
<dbReference type="GO" id="GO:0008270">
    <property type="term" value="F:zinc ion binding"/>
    <property type="evidence" value="ECO:0007669"/>
    <property type="project" value="InterPro"/>
</dbReference>
<dbReference type="UniPathway" id="UPA00275">
    <property type="reaction ID" value="UER00401"/>
</dbReference>
<dbReference type="Pfam" id="PF01872">
    <property type="entry name" value="RibD_C"/>
    <property type="match status" value="1"/>
</dbReference>
<comment type="pathway">
    <text evidence="2 15">Cofactor biosynthesis; riboflavin biosynthesis; 5-amino-6-(D-ribitylamino)uracil from GTP: step 2/4.</text>
</comment>
<feature type="binding site" evidence="17">
    <location>
        <position position="155"/>
    </location>
    <ligand>
        <name>NADP(+)</name>
        <dbReference type="ChEBI" id="CHEBI:58349"/>
    </ligand>
</feature>
<name>A0A4R3KDT9_9FIRM</name>
<evidence type="ECO:0000256" key="18">
    <source>
        <dbReference type="PIRSR" id="PIRSR006769-3"/>
    </source>
</evidence>
<reference evidence="20 21" key="1">
    <citation type="submission" date="2019-03" db="EMBL/GenBank/DDBJ databases">
        <title>Genomic Encyclopedia of Type Strains, Phase IV (KMG-IV): sequencing the most valuable type-strain genomes for metagenomic binning, comparative biology and taxonomic classification.</title>
        <authorList>
            <person name="Goeker M."/>
        </authorList>
    </citation>
    <scope>NUCLEOTIDE SEQUENCE [LARGE SCALE GENOMIC DNA]</scope>
    <source>
        <strain evidence="20 21">DSM 20467</strain>
    </source>
</reference>
<comment type="pathway">
    <text evidence="3 15">Cofactor biosynthesis; riboflavin biosynthesis; 5-amino-6-(D-ribitylamino)uracil from GTP: step 3/4.</text>
</comment>
<dbReference type="EC" id="1.1.1.193" evidence="15"/>